<keyword evidence="9" id="KW-1185">Reference proteome</keyword>
<evidence type="ECO:0000313" key="9">
    <source>
        <dbReference type="Proteomes" id="UP000598146"/>
    </source>
</evidence>
<organism evidence="8 9">
    <name type="scientific">Actinoplanes aureus</name>
    <dbReference type="NCBI Taxonomy" id="2792083"/>
    <lineage>
        <taxon>Bacteria</taxon>
        <taxon>Bacillati</taxon>
        <taxon>Actinomycetota</taxon>
        <taxon>Actinomycetes</taxon>
        <taxon>Micromonosporales</taxon>
        <taxon>Micromonosporaceae</taxon>
        <taxon>Actinoplanes</taxon>
    </lineage>
</organism>
<evidence type="ECO:0000256" key="3">
    <source>
        <dbReference type="ARBA" id="ARBA00023002"/>
    </source>
</evidence>
<dbReference type="EMBL" id="JADQTO010000001">
    <property type="protein sequence ID" value="MBG0560203.1"/>
    <property type="molecule type" value="Genomic_DNA"/>
</dbReference>
<comment type="similarity">
    <text evidence="5">Belongs to the NtaA/SnaA/DszA monooxygenase family.</text>
</comment>
<comment type="caution">
    <text evidence="8">The sequence shown here is derived from an EMBL/GenBank/DDBJ whole genome shotgun (WGS) entry which is preliminary data.</text>
</comment>
<dbReference type="GO" id="GO:0004497">
    <property type="term" value="F:monooxygenase activity"/>
    <property type="evidence" value="ECO:0007669"/>
    <property type="project" value="UniProtKB-KW"/>
</dbReference>
<proteinExistence type="inferred from homology"/>
<accession>A0A931FUG7</accession>
<evidence type="ECO:0000256" key="4">
    <source>
        <dbReference type="ARBA" id="ARBA00023033"/>
    </source>
</evidence>
<dbReference type="Gene3D" id="3.20.20.30">
    <property type="entry name" value="Luciferase-like domain"/>
    <property type="match status" value="1"/>
</dbReference>
<dbReference type="AlphaFoldDB" id="A0A931FUG7"/>
<sequence length="438" mass="48127">MNRHRRQMRTMLVIGNVGQHHGAWREPDSGIEDADSLRFHLEVARRAEAAMIDAVFIADHLSMLGREAYAPAQHLEPLTLLSALSAGTESIGLVGSMSTTFSEPFNLARQFASLDHLSGGRAGWNVVTSAFGEENFGTDPLPAHDVRYARAAEFVEVAKALWHSWAPDALVLDKQTGTFAAAQKVQPINFSGEYFTVKGPLNIPRPPQSYPVFVQAGTSTDGINFAARHCEVVFSAQQGMAAAKEYYDRIKSGAVAAGRDPDSIKVLLGVSPILAATTEAAHERRRYLARLLNPQFARQLVGFQLGGVDLSEYGMDETLPVSILPGPTAVNRRKGRFDLYRRLIEEGRTLQDLVEIEATAAGLQVLVGDPESTARQMVEYFEAEAADGFMLICPSHRVDGPLLFDEVLPILRDWGYLPTAYRGTTLREHLELPFPDGR</sequence>
<feature type="domain" description="Luciferase-like" evidence="7">
    <location>
        <begin position="28"/>
        <end position="383"/>
    </location>
</feature>
<dbReference type="InterPro" id="IPR036661">
    <property type="entry name" value="Luciferase-like_sf"/>
</dbReference>
<reference evidence="8" key="1">
    <citation type="submission" date="2020-11" db="EMBL/GenBank/DDBJ databases">
        <title>Isolation and identification of active actinomycetes.</title>
        <authorList>
            <person name="Sun X."/>
        </authorList>
    </citation>
    <scope>NUCLEOTIDE SEQUENCE</scope>
    <source>
        <strain evidence="8">NEAU-A11</strain>
    </source>
</reference>
<dbReference type="InterPro" id="IPR016215">
    <property type="entry name" value="NTA_MOA"/>
</dbReference>
<keyword evidence="4 8" id="KW-0503">Monooxygenase</keyword>
<keyword evidence="1 6" id="KW-0285">Flavoprotein</keyword>
<evidence type="ECO:0000256" key="1">
    <source>
        <dbReference type="ARBA" id="ARBA00022630"/>
    </source>
</evidence>
<dbReference type="Pfam" id="PF00296">
    <property type="entry name" value="Bac_luciferase"/>
    <property type="match status" value="1"/>
</dbReference>
<dbReference type="InterPro" id="IPR051260">
    <property type="entry name" value="Diverse_substr_monoxygenases"/>
</dbReference>
<evidence type="ECO:0000256" key="5">
    <source>
        <dbReference type="ARBA" id="ARBA00033748"/>
    </source>
</evidence>
<keyword evidence="2 6" id="KW-0288">FMN</keyword>
<dbReference type="PANTHER" id="PTHR30011:SF16">
    <property type="entry name" value="C2H2 FINGER DOMAIN TRANSCRIPTION FACTOR (EUROFUNG)-RELATED"/>
    <property type="match status" value="1"/>
</dbReference>
<dbReference type="NCBIfam" id="TIGR03860">
    <property type="entry name" value="FMN_nitrolo"/>
    <property type="match status" value="1"/>
</dbReference>
<dbReference type="RefSeq" id="WP_196412008.1">
    <property type="nucleotide sequence ID" value="NZ_JADQTO010000001.1"/>
</dbReference>
<dbReference type="InterPro" id="IPR011251">
    <property type="entry name" value="Luciferase-like_dom"/>
</dbReference>
<dbReference type="SUPFAM" id="SSF51679">
    <property type="entry name" value="Bacterial luciferase-like"/>
    <property type="match status" value="1"/>
</dbReference>
<keyword evidence="3 8" id="KW-0560">Oxidoreductase</keyword>
<dbReference type="PIRSF" id="PIRSF000337">
    <property type="entry name" value="NTA_MOA"/>
    <property type="match status" value="1"/>
</dbReference>
<dbReference type="EC" id="1.14.-.-" evidence="8"/>
<gene>
    <name evidence="8" type="ORF">I4J89_01825</name>
</gene>
<name>A0A931FUG7_9ACTN</name>
<evidence type="ECO:0000313" key="8">
    <source>
        <dbReference type="EMBL" id="MBG0560203.1"/>
    </source>
</evidence>
<evidence type="ECO:0000256" key="2">
    <source>
        <dbReference type="ARBA" id="ARBA00022643"/>
    </source>
</evidence>
<dbReference type="PANTHER" id="PTHR30011">
    <property type="entry name" value="ALKANESULFONATE MONOOXYGENASE-RELATED"/>
    <property type="match status" value="1"/>
</dbReference>
<dbReference type="Proteomes" id="UP000598146">
    <property type="component" value="Unassembled WGS sequence"/>
</dbReference>
<feature type="binding site" evidence="6">
    <location>
        <position position="148"/>
    </location>
    <ligand>
        <name>FMN</name>
        <dbReference type="ChEBI" id="CHEBI:58210"/>
    </ligand>
</feature>
<feature type="binding site" evidence="6">
    <location>
        <position position="219"/>
    </location>
    <ligand>
        <name>FMN</name>
        <dbReference type="ChEBI" id="CHEBI:58210"/>
    </ligand>
</feature>
<feature type="binding site" evidence="6">
    <location>
        <position position="144"/>
    </location>
    <ligand>
        <name>FMN</name>
        <dbReference type="ChEBI" id="CHEBI:58210"/>
    </ligand>
</feature>
<evidence type="ECO:0000259" key="7">
    <source>
        <dbReference type="Pfam" id="PF00296"/>
    </source>
</evidence>
<evidence type="ECO:0000256" key="6">
    <source>
        <dbReference type="PIRSR" id="PIRSR000337-1"/>
    </source>
</evidence>
<feature type="binding site" evidence="6">
    <location>
        <position position="59"/>
    </location>
    <ligand>
        <name>FMN</name>
        <dbReference type="ChEBI" id="CHEBI:58210"/>
    </ligand>
</feature>
<protein>
    <submittedName>
        <fullName evidence="8">NtaA/DmoA family FMN-dependent monooxygenase</fullName>
        <ecNumber evidence="8">1.14.-.-</ecNumber>
    </submittedName>
</protein>
<dbReference type="GO" id="GO:0016705">
    <property type="term" value="F:oxidoreductase activity, acting on paired donors, with incorporation or reduction of molecular oxygen"/>
    <property type="evidence" value="ECO:0007669"/>
    <property type="project" value="InterPro"/>
</dbReference>
<dbReference type="CDD" id="cd01095">
    <property type="entry name" value="Nitrilotriacetate_monoxgenase"/>
    <property type="match status" value="1"/>
</dbReference>